<feature type="compositionally biased region" description="Basic and acidic residues" evidence="4">
    <location>
        <begin position="362"/>
        <end position="372"/>
    </location>
</feature>
<evidence type="ECO:0000256" key="2">
    <source>
        <dbReference type="ARBA" id="ARBA00022771"/>
    </source>
</evidence>
<dbReference type="GO" id="GO:0008270">
    <property type="term" value="F:zinc ion binding"/>
    <property type="evidence" value="ECO:0007669"/>
    <property type="project" value="UniProtKB-KW"/>
</dbReference>
<proteinExistence type="predicted"/>
<keyword evidence="3" id="KW-0862">Zinc</keyword>
<feature type="domain" description="CHHC U11-48K-type" evidence="5">
    <location>
        <begin position="44"/>
        <end position="71"/>
    </location>
</feature>
<name>A0A6J2JXQ6_BOMMA</name>
<reference evidence="7" key="1">
    <citation type="submission" date="2025-08" db="UniProtKB">
        <authorList>
            <consortium name="RefSeq"/>
        </authorList>
    </citation>
    <scope>IDENTIFICATION</scope>
    <source>
        <tissue evidence="7">Silk gland</tissue>
    </source>
</reference>
<evidence type="ECO:0000259" key="5">
    <source>
        <dbReference type="PROSITE" id="PS51800"/>
    </source>
</evidence>
<sequence length="385" mass="43312">MEQRLKTLSELDVRIQKFENGLSSILQTLQWDKQKLFEFQKKNLMTCKYDSNHRIPSEKLEIHENKCRLKSLGYDQDQIFLPEPLDPDSKTVVKLNREKITDIINKAANSERLFKRGQGPEDSEPLTVERLQSTYTCDERRAIHDAVVGAAPTCHDLSDLALPSTSGEGEKSKESKSRVEILAELRDMKRRRTKYRVAAKTQNFSAVLRDVIKTQMELYIEARNEVTRNKNNDKTTENGTTHSECCTEQTVRAQSAGLTTEIEATPGLASTDTTLPHLDTADQGHMQTDQTCQMIGKQLETYIKSIHVSALNTEIRLGEEMTIGTEHDNIMIKNQAIAGAGQGIEAKVRGIAETMITRGDAKGEMVKRDTRESTTPTITSTSEKP</sequence>
<dbReference type="OrthoDB" id="69229at2759"/>
<dbReference type="PANTHER" id="PTHR21402">
    <property type="entry name" value="GAMETOCYTE SPECIFIC FACTOR 1-RELATED"/>
    <property type="match status" value="1"/>
</dbReference>
<dbReference type="RefSeq" id="XP_028034360.1">
    <property type="nucleotide sequence ID" value="XM_028178559.1"/>
</dbReference>
<organism evidence="6 7">
    <name type="scientific">Bombyx mandarina</name>
    <name type="common">Wild silk moth</name>
    <name type="synonym">Wild silkworm</name>
    <dbReference type="NCBI Taxonomy" id="7092"/>
    <lineage>
        <taxon>Eukaryota</taxon>
        <taxon>Metazoa</taxon>
        <taxon>Ecdysozoa</taxon>
        <taxon>Arthropoda</taxon>
        <taxon>Hexapoda</taxon>
        <taxon>Insecta</taxon>
        <taxon>Pterygota</taxon>
        <taxon>Neoptera</taxon>
        <taxon>Endopterygota</taxon>
        <taxon>Lepidoptera</taxon>
        <taxon>Glossata</taxon>
        <taxon>Ditrysia</taxon>
        <taxon>Bombycoidea</taxon>
        <taxon>Bombycidae</taxon>
        <taxon>Bombycinae</taxon>
        <taxon>Bombyx</taxon>
    </lineage>
</organism>
<evidence type="ECO:0000313" key="7">
    <source>
        <dbReference type="RefSeq" id="XP_028034360.1"/>
    </source>
</evidence>
<protein>
    <submittedName>
        <fullName evidence="7">LOW QUALITY PROTEIN: U11/U12 small nuclear ribonucleoprotein 48 kDa protein-like</fullName>
    </submittedName>
</protein>
<dbReference type="GeneID" id="114246150"/>
<dbReference type="InterPro" id="IPR051591">
    <property type="entry name" value="UPF0224_FAM112_RNA_Proc"/>
</dbReference>
<feature type="compositionally biased region" description="Low complexity" evidence="4">
    <location>
        <begin position="373"/>
        <end position="385"/>
    </location>
</feature>
<keyword evidence="1" id="KW-0479">Metal-binding</keyword>
<accession>A0A6J2JXQ6</accession>
<dbReference type="PROSITE" id="PS51800">
    <property type="entry name" value="ZF_CHHC_U11_48K"/>
    <property type="match status" value="1"/>
</dbReference>
<evidence type="ECO:0000313" key="6">
    <source>
        <dbReference type="Proteomes" id="UP000504629"/>
    </source>
</evidence>
<dbReference type="KEGG" id="bman:114246150"/>
<dbReference type="PANTHER" id="PTHR21402:SF10">
    <property type="entry name" value="U11_U12 SMALL NUCLEAR RIBONUCLEOPROTEIN 48 KDA PROTEIN"/>
    <property type="match status" value="1"/>
</dbReference>
<keyword evidence="2" id="KW-0863">Zinc-finger</keyword>
<feature type="region of interest" description="Disordered" evidence="4">
    <location>
        <begin position="362"/>
        <end position="385"/>
    </location>
</feature>
<evidence type="ECO:0000256" key="1">
    <source>
        <dbReference type="ARBA" id="ARBA00022723"/>
    </source>
</evidence>
<dbReference type="InterPro" id="IPR022776">
    <property type="entry name" value="TRM13/UPF0224_CHHC_Znf_dom"/>
</dbReference>
<keyword evidence="6" id="KW-1185">Reference proteome</keyword>
<dbReference type="AlphaFoldDB" id="A0A6J2JXQ6"/>
<dbReference type="Proteomes" id="UP000504629">
    <property type="component" value="Unplaced"/>
</dbReference>
<gene>
    <name evidence="7" type="primary">LOC114246150</name>
</gene>
<dbReference type="Pfam" id="PF05253">
    <property type="entry name" value="zf-U11-48K"/>
    <property type="match status" value="1"/>
</dbReference>
<evidence type="ECO:0000256" key="3">
    <source>
        <dbReference type="ARBA" id="ARBA00022833"/>
    </source>
</evidence>
<evidence type="ECO:0000256" key="4">
    <source>
        <dbReference type="SAM" id="MobiDB-lite"/>
    </source>
</evidence>